<dbReference type="SMART" id="SM00487">
    <property type="entry name" value="DEXDc"/>
    <property type="match status" value="1"/>
</dbReference>
<dbReference type="InterPro" id="IPR011545">
    <property type="entry name" value="DEAD/DEAH_box_helicase_dom"/>
</dbReference>
<dbReference type="GO" id="GO:0003676">
    <property type="term" value="F:nucleic acid binding"/>
    <property type="evidence" value="ECO:0007669"/>
    <property type="project" value="InterPro"/>
</dbReference>
<dbReference type="PROSITE" id="PS51194">
    <property type="entry name" value="HELICASE_CTER"/>
    <property type="match status" value="1"/>
</dbReference>
<keyword evidence="4 11" id="KW-0378">Hydrolase</keyword>
<dbReference type="GO" id="GO:0005524">
    <property type="term" value="F:ATP binding"/>
    <property type="evidence" value="ECO:0007669"/>
    <property type="project" value="UniProtKB-KW"/>
</dbReference>
<accession>A0A0J8GR42</accession>
<dbReference type="AlphaFoldDB" id="A0A0J8GR42"/>
<evidence type="ECO:0000256" key="12">
    <source>
        <dbReference type="SAM" id="MobiDB-lite"/>
    </source>
</evidence>
<dbReference type="PATRIC" id="fig|1513271.3.peg.2153"/>
<dbReference type="Pfam" id="PF00270">
    <property type="entry name" value="DEAD"/>
    <property type="match status" value="1"/>
</dbReference>
<dbReference type="SUPFAM" id="SSF52540">
    <property type="entry name" value="P-loop containing nucleoside triphosphate hydrolases"/>
    <property type="match status" value="1"/>
</dbReference>
<comment type="caution">
    <text evidence="16">The sequence shown here is derived from an EMBL/GenBank/DDBJ whole genome shotgun (WGS) entry which is preliminary data.</text>
</comment>
<keyword evidence="6 11" id="KW-0067">ATP-binding</keyword>
<evidence type="ECO:0000256" key="9">
    <source>
        <dbReference type="ARBA" id="ARBA00074363"/>
    </source>
</evidence>
<dbReference type="EC" id="3.6.4.13" evidence="1"/>
<keyword evidence="5 11" id="KW-0347">Helicase</keyword>
<dbReference type="PROSITE" id="PS51192">
    <property type="entry name" value="HELICASE_ATP_BIND_1"/>
    <property type="match status" value="1"/>
</dbReference>
<evidence type="ECO:0000256" key="3">
    <source>
        <dbReference type="ARBA" id="ARBA00022741"/>
    </source>
</evidence>
<evidence type="ECO:0000256" key="1">
    <source>
        <dbReference type="ARBA" id="ARBA00012552"/>
    </source>
</evidence>
<dbReference type="STRING" id="1513271.XM47_10575"/>
<dbReference type="EMBL" id="LAZL01000015">
    <property type="protein sequence ID" value="KMT65172.1"/>
    <property type="molecule type" value="Genomic_DNA"/>
</dbReference>
<dbReference type="CDD" id="cd00268">
    <property type="entry name" value="DEADc"/>
    <property type="match status" value="1"/>
</dbReference>
<reference evidence="16 17" key="1">
    <citation type="submission" date="2015-04" db="EMBL/GenBank/DDBJ databases">
        <title>Draft Genome Sequence of the Novel Agar-Digesting Marine Bacterium Q1.</title>
        <authorList>
            <person name="Li Y."/>
            <person name="Li D."/>
            <person name="Chen G."/>
            <person name="Du Z."/>
        </authorList>
    </citation>
    <scope>NUCLEOTIDE SEQUENCE [LARGE SCALE GENOMIC DNA]</scope>
    <source>
        <strain evidence="16 17">Q1</strain>
    </source>
</reference>
<proteinExistence type="inferred from homology"/>
<dbReference type="CDD" id="cd18787">
    <property type="entry name" value="SF2_C_DEAD"/>
    <property type="match status" value="1"/>
</dbReference>
<dbReference type="GO" id="GO:0005829">
    <property type="term" value="C:cytosol"/>
    <property type="evidence" value="ECO:0007669"/>
    <property type="project" value="TreeGrafter"/>
</dbReference>
<organism evidence="16 17">
    <name type="scientific">Catenovulum maritimum</name>
    <dbReference type="NCBI Taxonomy" id="1513271"/>
    <lineage>
        <taxon>Bacteria</taxon>
        <taxon>Pseudomonadati</taxon>
        <taxon>Pseudomonadota</taxon>
        <taxon>Gammaproteobacteria</taxon>
        <taxon>Alteromonadales</taxon>
        <taxon>Alteromonadaceae</taxon>
        <taxon>Catenovulum</taxon>
    </lineage>
</organism>
<evidence type="ECO:0000256" key="7">
    <source>
        <dbReference type="ARBA" id="ARBA00038437"/>
    </source>
</evidence>
<dbReference type="GO" id="GO:0042255">
    <property type="term" value="P:ribosome assembly"/>
    <property type="evidence" value="ECO:0007669"/>
    <property type="project" value="UniProtKB-ARBA"/>
</dbReference>
<dbReference type="FunFam" id="3.40.50.300:FF:000468">
    <property type="entry name" value="ATP-dependent RNA helicase RhlE"/>
    <property type="match status" value="1"/>
</dbReference>
<evidence type="ECO:0000256" key="11">
    <source>
        <dbReference type="RuleBase" id="RU000492"/>
    </source>
</evidence>
<evidence type="ECO:0000259" key="13">
    <source>
        <dbReference type="PROSITE" id="PS51192"/>
    </source>
</evidence>
<evidence type="ECO:0000259" key="14">
    <source>
        <dbReference type="PROSITE" id="PS51194"/>
    </source>
</evidence>
<protein>
    <recommendedName>
        <fullName evidence="9">DEAD-box ATP-dependent RNA helicase RhpA</fullName>
        <ecNumber evidence="1">3.6.4.13</ecNumber>
    </recommendedName>
</protein>
<evidence type="ECO:0000256" key="2">
    <source>
        <dbReference type="ARBA" id="ARBA00022490"/>
    </source>
</evidence>
<dbReference type="InterPro" id="IPR014001">
    <property type="entry name" value="Helicase_ATP-bd"/>
</dbReference>
<gene>
    <name evidence="16" type="ORF">XM47_10575</name>
</gene>
<dbReference type="InterPro" id="IPR044742">
    <property type="entry name" value="DEAD/DEAH_RhlB"/>
</dbReference>
<dbReference type="InterPro" id="IPR001650">
    <property type="entry name" value="Helicase_C-like"/>
</dbReference>
<comment type="similarity">
    <text evidence="7 11">Belongs to the DEAD box helicase family.</text>
</comment>
<feature type="domain" description="DEAD-box RNA helicase Q" evidence="15">
    <location>
        <begin position="1"/>
        <end position="29"/>
    </location>
</feature>
<dbReference type="Proteomes" id="UP000037600">
    <property type="component" value="Unassembled WGS sequence"/>
</dbReference>
<dbReference type="InterPro" id="IPR027417">
    <property type="entry name" value="P-loop_NTPase"/>
</dbReference>
<evidence type="ECO:0000256" key="10">
    <source>
        <dbReference type="PROSITE-ProRule" id="PRU00552"/>
    </source>
</evidence>
<feature type="domain" description="Helicase ATP-binding" evidence="13">
    <location>
        <begin position="32"/>
        <end position="207"/>
    </location>
</feature>
<keyword evidence="2" id="KW-0963">Cytoplasm</keyword>
<dbReference type="Gene3D" id="3.40.50.300">
    <property type="entry name" value="P-loop containing nucleotide triphosphate hydrolases"/>
    <property type="match status" value="2"/>
</dbReference>
<keyword evidence="3 11" id="KW-0547">Nucleotide-binding</keyword>
<dbReference type="GO" id="GO:0009266">
    <property type="term" value="P:response to temperature stimulus"/>
    <property type="evidence" value="ECO:0007669"/>
    <property type="project" value="UniProtKB-ARBA"/>
</dbReference>
<evidence type="ECO:0000313" key="16">
    <source>
        <dbReference type="EMBL" id="KMT65172.1"/>
    </source>
</evidence>
<keyword evidence="17" id="KW-1185">Reference proteome</keyword>
<evidence type="ECO:0000256" key="8">
    <source>
        <dbReference type="ARBA" id="ARBA00047984"/>
    </source>
</evidence>
<name>A0A0J8GR42_9ALTE</name>
<dbReference type="PROSITE" id="PS00039">
    <property type="entry name" value="DEAD_ATP_HELICASE"/>
    <property type="match status" value="1"/>
</dbReference>
<dbReference type="PROSITE" id="PS51195">
    <property type="entry name" value="Q_MOTIF"/>
    <property type="match status" value="1"/>
</dbReference>
<dbReference type="InterPro" id="IPR000629">
    <property type="entry name" value="RNA-helicase_DEAD-box_CS"/>
</dbReference>
<sequence length="413" mass="46246">MSFSKLGLQKSLIQIVNQLGYETPTPIQAQAIPVVLSQKDIMARAQTGTGKTAAFALPIIQILTLANVAEHQSSPSALVLTPTRELAQQVFENFKQYSESTNLRVDIAYGGVSLNPQIERIKQGCDILIATPGRLLDLIFKKVVNLSELKHLVFDEADRMLDMGFAEDINRILAKVPNNRQTMLFSATFDDAIFKLSKTLLNKPKKIEIDSLNTAAETVEQIIYNVDQDRKRELISHLIGAKNWQQVLIFSRTKQAADALASEMNKDGIKTLAIHSDKTQARRENALAEFKAGTTRALVATDVAARGLDIPELKYVINYELPHVPEDYIHRIGRTGRAGNSGIAISLMSEGENHLLEEIELILDTRLPQQWLPGYEPDLTKPTNTNRRNSRSSEKRRAKKRIKPTTKFKARNK</sequence>
<dbReference type="Pfam" id="PF00271">
    <property type="entry name" value="Helicase_C"/>
    <property type="match status" value="1"/>
</dbReference>
<dbReference type="RefSeq" id="WP_048692326.1">
    <property type="nucleotide sequence ID" value="NZ_KQ130490.1"/>
</dbReference>
<dbReference type="PANTHER" id="PTHR47959:SF7">
    <property type="entry name" value="ATP-DEPENDENT RNA HELICASE DEAD BOX FAMILY"/>
    <property type="match status" value="1"/>
</dbReference>
<evidence type="ECO:0000259" key="15">
    <source>
        <dbReference type="PROSITE" id="PS51195"/>
    </source>
</evidence>
<feature type="short sequence motif" description="Q motif" evidence="10">
    <location>
        <begin position="1"/>
        <end position="29"/>
    </location>
</feature>
<dbReference type="GO" id="GO:0003724">
    <property type="term" value="F:RNA helicase activity"/>
    <property type="evidence" value="ECO:0007669"/>
    <property type="project" value="UniProtKB-EC"/>
</dbReference>
<feature type="domain" description="Helicase C-terminal" evidence="14">
    <location>
        <begin position="218"/>
        <end position="380"/>
    </location>
</feature>
<comment type="catalytic activity">
    <reaction evidence="8">
        <text>ATP + H2O = ADP + phosphate + H(+)</text>
        <dbReference type="Rhea" id="RHEA:13065"/>
        <dbReference type="ChEBI" id="CHEBI:15377"/>
        <dbReference type="ChEBI" id="CHEBI:15378"/>
        <dbReference type="ChEBI" id="CHEBI:30616"/>
        <dbReference type="ChEBI" id="CHEBI:43474"/>
        <dbReference type="ChEBI" id="CHEBI:456216"/>
        <dbReference type="EC" id="3.6.4.13"/>
    </reaction>
</comment>
<dbReference type="GO" id="GO:0016787">
    <property type="term" value="F:hydrolase activity"/>
    <property type="evidence" value="ECO:0007669"/>
    <property type="project" value="UniProtKB-KW"/>
</dbReference>
<dbReference type="PANTHER" id="PTHR47959">
    <property type="entry name" value="ATP-DEPENDENT RNA HELICASE RHLE-RELATED"/>
    <property type="match status" value="1"/>
</dbReference>
<feature type="compositionally biased region" description="Basic residues" evidence="12">
    <location>
        <begin position="388"/>
        <end position="413"/>
    </location>
</feature>
<dbReference type="OrthoDB" id="9805696at2"/>
<dbReference type="InterPro" id="IPR050079">
    <property type="entry name" value="DEAD_box_RNA_helicase"/>
</dbReference>
<evidence type="ECO:0000256" key="6">
    <source>
        <dbReference type="ARBA" id="ARBA00022840"/>
    </source>
</evidence>
<dbReference type="FunFam" id="3.40.50.300:FF:000108">
    <property type="entry name" value="ATP-dependent RNA helicase RhlE"/>
    <property type="match status" value="1"/>
</dbReference>
<evidence type="ECO:0000256" key="4">
    <source>
        <dbReference type="ARBA" id="ARBA00022801"/>
    </source>
</evidence>
<dbReference type="InterPro" id="IPR014014">
    <property type="entry name" value="RNA_helicase_DEAD_Q_motif"/>
</dbReference>
<evidence type="ECO:0000313" key="17">
    <source>
        <dbReference type="Proteomes" id="UP000037600"/>
    </source>
</evidence>
<evidence type="ECO:0000256" key="5">
    <source>
        <dbReference type="ARBA" id="ARBA00022806"/>
    </source>
</evidence>
<dbReference type="SMART" id="SM00490">
    <property type="entry name" value="HELICc"/>
    <property type="match status" value="1"/>
</dbReference>
<feature type="region of interest" description="Disordered" evidence="12">
    <location>
        <begin position="374"/>
        <end position="413"/>
    </location>
</feature>